<feature type="chain" id="PRO_5011974619" evidence="1">
    <location>
        <begin position="22"/>
        <end position="221"/>
    </location>
</feature>
<keyword evidence="3" id="KW-1185">Reference proteome</keyword>
<protein>
    <submittedName>
        <fullName evidence="2">Methylamine utilization protein</fullName>
    </submittedName>
</protein>
<name>A0A2A3MM05_9PSED</name>
<sequence>MRGNSFVSVCLASVVLGLASAGEASELQVLDQDGEPLPRLVLMIDGVPPASTGPYVMDQVSRRFVPRVLVVPSGSEVTFPNSDDVRHHVYSFSPAKTFELSLFAGTDAPPVILSQPGVVVLGCNIHDSMVGYIVVTDSPRFAISDGQGNVQLPALPAGRWPVSWWHPQLADQPPQPLGELDLTQLQQLELPISYAPLAASQDDTPSLLRRYGPGGGGTDGY</sequence>
<dbReference type="Proteomes" id="UP000242313">
    <property type="component" value="Unassembled WGS sequence"/>
</dbReference>
<comment type="caution">
    <text evidence="2">The sequence shown here is derived from an EMBL/GenBank/DDBJ whole genome shotgun (WGS) entry which is preliminary data.</text>
</comment>
<accession>A0A2A3MM05</accession>
<gene>
    <name evidence="2" type="ORF">CNQ84_04200</name>
</gene>
<proteinExistence type="predicted"/>
<evidence type="ECO:0000313" key="3">
    <source>
        <dbReference type="Proteomes" id="UP000242313"/>
    </source>
</evidence>
<dbReference type="InterPro" id="IPR034242">
    <property type="entry name" value="MauL"/>
</dbReference>
<organism evidence="2 3">
    <name type="scientific">Pseudomonas abyssi</name>
    <dbReference type="NCBI Taxonomy" id="170540"/>
    <lineage>
        <taxon>Bacteria</taxon>
        <taxon>Pseudomonadati</taxon>
        <taxon>Pseudomonadota</taxon>
        <taxon>Gammaproteobacteria</taxon>
        <taxon>Pseudomonadales</taxon>
        <taxon>Pseudomonadaceae</taxon>
        <taxon>Pseudomonas</taxon>
    </lineage>
</organism>
<feature type="signal peptide" evidence="1">
    <location>
        <begin position="1"/>
        <end position="21"/>
    </location>
</feature>
<evidence type="ECO:0000256" key="1">
    <source>
        <dbReference type="SAM" id="SignalP"/>
    </source>
</evidence>
<evidence type="ECO:0000313" key="2">
    <source>
        <dbReference type="EMBL" id="PBK05705.1"/>
    </source>
</evidence>
<reference evidence="2 3" key="1">
    <citation type="submission" date="2017-09" db="EMBL/GenBank/DDBJ databases">
        <title>Pseudomonas abyssi sp. nov. isolated from Abyssopelagic Water.</title>
        <authorList>
            <person name="Wei Y."/>
        </authorList>
    </citation>
    <scope>NUCLEOTIDE SEQUENCE [LARGE SCALE GENOMIC DNA]</scope>
    <source>
        <strain evidence="2 3">MT5</strain>
    </source>
</reference>
<dbReference type="RefSeq" id="WP_096003647.1">
    <property type="nucleotide sequence ID" value="NZ_NTMR01000003.1"/>
</dbReference>
<dbReference type="EMBL" id="NTMR01000003">
    <property type="protein sequence ID" value="PBK05705.1"/>
    <property type="molecule type" value="Genomic_DNA"/>
</dbReference>
<dbReference type="SUPFAM" id="SSF49503">
    <property type="entry name" value="Cupredoxins"/>
    <property type="match status" value="1"/>
</dbReference>
<dbReference type="CDD" id="cd04221">
    <property type="entry name" value="MauL"/>
    <property type="match status" value="1"/>
</dbReference>
<dbReference type="Gene3D" id="2.60.40.420">
    <property type="entry name" value="Cupredoxins - blue copper proteins"/>
    <property type="match status" value="1"/>
</dbReference>
<keyword evidence="1" id="KW-0732">Signal</keyword>
<dbReference type="AlphaFoldDB" id="A0A2A3MM05"/>
<dbReference type="InterPro" id="IPR008972">
    <property type="entry name" value="Cupredoxin"/>
</dbReference>